<evidence type="ECO:0000313" key="3">
    <source>
        <dbReference type="Proteomes" id="UP000828390"/>
    </source>
</evidence>
<dbReference type="PANTHER" id="PTHR33887">
    <property type="entry name" value="PB1 DOMAIN-CONTAINING PROTEIN"/>
    <property type="match status" value="1"/>
</dbReference>
<dbReference type="EMBL" id="JAIWYP010000003">
    <property type="protein sequence ID" value="KAH3854852.1"/>
    <property type="molecule type" value="Genomic_DNA"/>
</dbReference>
<proteinExistence type="predicted"/>
<name>A0A9D4R5Q4_DREPO</name>
<feature type="compositionally biased region" description="Pro residues" evidence="1">
    <location>
        <begin position="82"/>
        <end position="91"/>
    </location>
</feature>
<dbReference type="InterPro" id="IPR039471">
    <property type="entry name" value="CXorf65-like"/>
</dbReference>
<feature type="region of interest" description="Disordered" evidence="1">
    <location>
        <begin position="78"/>
        <end position="110"/>
    </location>
</feature>
<keyword evidence="3" id="KW-1185">Reference proteome</keyword>
<comment type="caution">
    <text evidence="2">The sequence shown here is derived from an EMBL/GenBank/DDBJ whole genome shotgun (WGS) entry which is preliminary data.</text>
</comment>
<reference evidence="2" key="2">
    <citation type="submission" date="2020-11" db="EMBL/GenBank/DDBJ databases">
        <authorList>
            <person name="McCartney M.A."/>
            <person name="Auch B."/>
            <person name="Kono T."/>
            <person name="Mallez S."/>
            <person name="Becker A."/>
            <person name="Gohl D.M."/>
            <person name="Silverstein K.A.T."/>
            <person name="Koren S."/>
            <person name="Bechman K.B."/>
            <person name="Herman A."/>
            <person name="Abrahante J.E."/>
            <person name="Garbe J."/>
        </authorList>
    </citation>
    <scope>NUCLEOTIDE SEQUENCE</scope>
    <source>
        <strain evidence="2">Duluth1</strain>
        <tissue evidence="2">Whole animal</tissue>
    </source>
</reference>
<accession>A0A9D4R5Q4</accession>
<dbReference type="Pfam" id="PF15874">
    <property type="entry name" value="Il2rg"/>
    <property type="match status" value="1"/>
</dbReference>
<organism evidence="2 3">
    <name type="scientific">Dreissena polymorpha</name>
    <name type="common">Zebra mussel</name>
    <name type="synonym">Mytilus polymorpha</name>
    <dbReference type="NCBI Taxonomy" id="45954"/>
    <lineage>
        <taxon>Eukaryota</taxon>
        <taxon>Metazoa</taxon>
        <taxon>Spiralia</taxon>
        <taxon>Lophotrochozoa</taxon>
        <taxon>Mollusca</taxon>
        <taxon>Bivalvia</taxon>
        <taxon>Autobranchia</taxon>
        <taxon>Heteroconchia</taxon>
        <taxon>Euheterodonta</taxon>
        <taxon>Imparidentia</taxon>
        <taxon>Neoheterodontei</taxon>
        <taxon>Myida</taxon>
        <taxon>Dreissenoidea</taxon>
        <taxon>Dreissenidae</taxon>
        <taxon>Dreissena</taxon>
    </lineage>
</organism>
<dbReference type="PANTHER" id="PTHR33887:SF5">
    <property type="entry name" value="PB1 DOMAIN-CONTAINING PROTEIN"/>
    <property type="match status" value="1"/>
</dbReference>
<evidence type="ECO:0000313" key="2">
    <source>
        <dbReference type="EMBL" id="KAH3854852.1"/>
    </source>
</evidence>
<dbReference type="OrthoDB" id="2109241at2759"/>
<dbReference type="AlphaFoldDB" id="A0A9D4R5Q4"/>
<dbReference type="Proteomes" id="UP000828390">
    <property type="component" value="Unassembled WGS sequence"/>
</dbReference>
<evidence type="ECO:0000256" key="1">
    <source>
        <dbReference type="SAM" id="MobiDB-lite"/>
    </source>
</evidence>
<protein>
    <submittedName>
        <fullName evidence="2">Uncharacterized protein</fullName>
    </submittedName>
</protein>
<feature type="region of interest" description="Disordered" evidence="1">
    <location>
        <begin position="125"/>
        <end position="169"/>
    </location>
</feature>
<gene>
    <name evidence="2" type="ORF">DPMN_097410</name>
</gene>
<reference evidence="2" key="1">
    <citation type="journal article" date="2019" name="bioRxiv">
        <title>The Genome of the Zebra Mussel, Dreissena polymorpha: A Resource for Invasive Species Research.</title>
        <authorList>
            <person name="McCartney M.A."/>
            <person name="Auch B."/>
            <person name="Kono T."/>
            <person name="Mallez S."/>
            <person name="Zhang Y."/>
            <person name="Obille A."/>
            <person name="Becker A."/>
            <person name="Abrahante J.E."/>
            <person name="Garbe J."/>
            <person name="Badalamenti J.P."/>
            <person name="Herman A."/>
            <person name="Mangelson H."/>
            <person name="Liachko I."/>
            <person name="Sullivan S."/>
            <person name="Sone E.D."/>
            <person name="Koren S."/>
            <person name="Silverstein K.A.T."/>
            <person name="Beckman K.B."/>
            <person name="Gohl D.M."/>
        </authorList>
    </citation>
    <scope>NUCLEOTIDE SEQUENCE</scope>
    <source>
        <strain evidence="2">Duluth1</strain>
        <tissue evidence="2">Whole animal</tissue>
    </source>
</reference>
<sequence length="169" mass="19427">MFVTVRYGEDERRIFNINCRNEVLLHQIKKKCKVDREEVIELSDEHGTVKNLRQNLDEYGYEYLKERETVILLKVETCVQEPTPPPPPPPGSDDKTEPPPPEVLPDKTTFIPLLVAMSENQEFIDSLNPKDRLSKASVFDDPDGKGKKAKSKDKKKDKDKKNKPAQPKK</sequence>